<sequence length="40" mass="4693">MLSTQANRNHLITSIQNIETKTKLVSFTPEEWNEKYNLLS</sequence>
<name>A0A6J7ZFT7_PLARU</name>
<dbReference type="AlphaFoldDB" id="A0A6J7ZFT7"/>
<dbReference type="EMBL" id="CZCZ02000005">
    <property type="protein sequence ID" value="CAC5340274.1"/>
    <property type="molecule type" value="Genomic_DNA"/>
</dbReference>
<proteinExistence type="predicted"/>
<evidence type="ECO:0000313" key="1">
    <source>
        <dbReference type="EMBL" id="CAC5340274.1"/>
    </source>
</evidence>
<reference evidence="1" key="1">
    <citation type="submission" date="2020-05" db="EMBL/GenBank/DDBJ databases">
        <authorList>
            <consortium name="Genoscope - CEA"/>
            <person name="William W."/>
        </authorList>
    </citation>
    <scope>NUCLEOTIDE SEQUENCE [LARGE SCALE GENOMIC DNA]</scope>
    <source>
        <strain evidence="1">PCC 7821</strain>
    </source>
</reference>
<organism evidence="1 2">
    <name type="scientific">Planktothrix rubescens CCAP 1459/22</name>
    <dbReference type="NCBI Taxonomy" id="329571"/>
    <lineage>
        <taxon>Bacteria</taxon>
        <taxon>Bacillati</taxon>
        <taxon>Cyanobacteriota</taxon>
        <taxon>Cyanophyceae</taxon>
        <taxon>Oscillatoriophycideae</taxon>
        <taxon>Oscillatoriales</taxon>
        <taxon>Microcoleaceae</taxon>
        <taxon>Planktothrix</taxon>
    </lineage>
</organism>
<dbReference type="Proteomes" id="UP000196521">
    <property type="component" value="Unassembled WGS sequence"/>
</dbReference>
<evidence type="ECO:0000313" key="2">
    <source>
        <dbReference type="Proteomes" id="UP000196521"/>
    </source>
</evidence>
<protein>
    <submittedName>
        <fullName evidence="1">Uncharacterized protein</fullName>
    </submittedName>
</protein>
<comment type="caution">
    <text evidence="1">The sequence shown here is derived from an EMBL/GenBank/DDBJ whole genome shotgun (WGS) entry which is preliminary data.</text>
</comment>
<keyword evidence="2" id="KW-1185">Reference proteome</keyword>
<accession>A0A6J7ZFT7</accession>
<gene>
    <name evidence="1" type="ORF">PLAN_100324</name>
</gene>